<evidence type="ECO:0000256" key="7">
    <source>
        <dbReference type="ARBA" id="ARBA00023136"/>
    </source>
</evidence>
<protein>
    <recommendedName>
        <fullName evidence="3">Signal peptidase complex subunit 2</fullName>
    </recommendedName>
</protein>
<evidence type="ECO:0000313" key="11">
    <source>
        <dbReference type="EMBL" id="KAK5084900.1"/>
    </source>
</evidence>
<keyword evidence="7 10" id="KW-0472">Membrane</keyword>
<proteinExistence type="inferred from homology"/>
<accession>A0ABR0K3K4</accession>
<dbReference type="EMBL" id="JAVRRG010000110">
    <property type="protein sequence ID" value="KAK5084900.1"/>
    <property type="molecule type" value="Genomic_DNA"/>
</dbReference>
<comment type="subcellular location">
    <subcellularLocation>
        <location evidence="1">Endoplasmic reticulum membrane</location>
        <topology evidence="1">Multi-pass membrane protein</topology>
    </subcellularLocation>
</comment>
<dbReference type="PANTHER" id="PTHR13085:SF0">
    <property type="entry name" value="SIGNAL PEPTIDASE COMPLEX SUBUNIT 2"/>
    <property type="match status" value="1"/>
</dbReference>
<evidence type="ECO:0000256" key="9">
    <source>
        <dbReference type="SAM" id="MobiDB-lite"/>
    </source>
</evidence>
<name>A0ABR0K3K4_9EURO</name>
<comment type="similarity">
    <text evidence="2">Belongs to the SPCS2 family.</text>
</comment>
<dbReference type="PANTHER" id="PTHR13085">
    <property type="entry name" value="MICROSOMAL SIGNAL PEPTIDASE 25 KDA SUBUNIT"/>
    <property type="match status" value="1"/>
</dbReference>
<evidence type="ECO:0000256" key="3">
    <source>
        <dbReference type="ARBA" id="ARBA00017057"/>
    </source>
</evidence>
<evidence type="ECO:0000256" key="5">
    <source>
        <dbReference type="ARBA" id="ARBA00022824"/>
    </source>
</evidence>
<feature type="region of interest" description="Disordered" evidence="9">
    <location>
        <begin position="203"/>
        <end position="233"/>
    </location>
</feature>
<keyword evidence="12" id="KW-1185">Reference proteome</keyword>
<evidence type="ECO:0000256" key="10">
    <source>
        <dbReference type="SAM" id="Phobius"/>
    </source>
</evidence>
<comment type="function">
    <text evidence="8">Component of the signal peptidase complex (SPC) which catalyzes the cleavage of N-terminal signal sequences from nascent proteins as they are translocated into the lumen of the endoplasmic reticulum. Enhances the enzymatic activity of SPC and facilitates the interactions between different components of the translocation site.</text>
</comment>
<feature type="transmembrane region" description="Helical" evidence="10">
    <location>
        <begin position="45"/>
        <end position="63"/>
    </location>
</feature>
<evidence type="ECO:0000256" key="2">
    <source>
        <dbReference type="ARBA" id="ARBA00007324"/>
    </source>
</evidence>
<gene>
    <name evidence="11" type="primary">SPC2</name>
    <name evidence="11" type="ORF">LTR24_007388</name>
</gene>
<keyword evidence="4 10" id="KW-0812">Transmembrane</keyword>
<evidence type="ECO:0000256" key="1">
    <source>
        <dbReference type="ARBA" id="ARBA00004477"/>
    </source>
</evidence>
<evidence type="ECO:0000256" key="6">
    <source>
        <dbReference type="ARBA" id="ARBA00022989"/>
    </source>
</evidence>
<feature type="transmembrane region" description="Helical" evidence="10">
    <location>
        <begin position="75"/>
        <end position="95"/>
    </location>
</feature>
<feature type="compositionally biased region" description="Basic residues" evidence="9">
    <location>
        <begin position="224"/>
        <end position="233"/>
    </location>
</feature>
<keyword evidence="6 10" id="KW-1133">Transmembrane helix</keyword>
<sequence>MAAPQKVSLYNLNELKTTSDDALAPILTNLPKTYQFRQQHYFTNVRLALGYAAVIIAGALFYADWKLGWDATKAYTLPACVAYFVLNGALTYWMWAVESGKVFVGVREGGQKLTLSSSTTKNKPTYKLKIRYELPQTGKRAIDDQVIEGSFTDWFNVHGYLDKKAFRRWLAGNLEVVGHADPEARKAWDDVIEEQRVDEEVVSEGAVRSGAERANVTVEASASAKKRGRPRKE</sequence>
<organism evidence="11 12">
    <name type="scientific">Lithohypha guttulata</name>
    <dbReference type="NCBI Taxonomy" id="1690604"/>
    <lineage>
        <taxon>Eukaryota</taxon>
        <taxon>Fungi</taxon>
        <taxon>Dikarya</taxon>
        <taxon>Ascomycota</taxon>
        <taxon>Pezizomycotina</taxon>
        <taxon>Eurotiomycetes</taxon>
        <taxon>Chaetothyriomycetidae</taxon>
        <taxon>Chaetothyriales</taxon>
        <taxon>Trichomeriaceae</taxon>
        <taxon>Lithohypha</taxon>
    </lineage>
</organism>
<keyword evidence="5" id="KW-0256">Endoplasmic reticulum</keyword>
<comment type="caution">
    <text evidence="11">The sequence shown here is derived from an EMBL/GenBank/DDBJ whole genome shotgun (WGS) entry which is preliminary data.</text>
</comment>
<evidence type="ECO:0000256" key="8">
    <source>
        <dbReference type="ARBA" id="ARBA00045608"/>
    </source>
</evidence>
<evidence type="ECO:0000313" key="12">
    <source>
        <dbReference type="Proteomes" id="UP001345013"/>
    </source>
</evidence>
<reference evidence="11 12" key="1">
    <citation type="submission" date="2023-08" db="EMBL/GenBank/DDBJ databases">
        <title>Black Yeasts Isolated from many extreme environments.</title>
        <authorList>
            <person name="Coleine C."/>
            <person name="Stajich J.E."/>
            <person name="Selbmann L."/>
        </authorList>
    </citation>
    <scope>NUCLEOTIDE SEQUENCE [LARGE SCALE GENOMIC DNA]</scope>
    <source>
        <strain evidence="11 12">CCFEE 5885</strain>
    </source>
</reference>
<dbReference type="InterPro" id="IPR009582">
    <property type="entry name" value="Spc2/SPCS2"/>
</dbReference>
<dbReference type="Proteomes" id="UP001345013">
    <property type="component" value="Unassembled WGS sequence"/>
</dbReference>
<evidence type="ECO:0000256" key="4">
    <source>
        <dbReference type="ARBA" id="ARBA00022692"/>
    </source>
</evidence>
<dbReference type="Pfam" id="PF06703">
    <property type="entry name" value="SPC25"/>
    <property type="match status" value="1"/>
</dbReference>